<dbReference type="Proteomes" id="UP000320209">
    <property type="component" value="Unassembled WGS sequence"/>
</dbReference>
<keyword evidence="2 5" id="KW-0012">Acyltransferase</keyword>
<protein>
    <submittedName>
        <fullName evidence="5">1-acyl-sn-glycerol-3-phosphate acyltransferase</fullName>
    </submittedName>
</protein>
<dbReference type="EMBL" id="VFOV01000001">
    <property type="protein sequence ID" value="TQL70406.1"/>
    <property type="molecule type" value="Genomic_DNA"/>
</dbReference>
<comment type="caution">
    <text evidence="5">The sequence shown here is derived from an EMBL/GenBank/DDBJ whole genome shotgun (WGS) entry which is preliminary data.</text>
</comment>
<dbReference type="GO" id="GO:0005886">
    <property type="term" value="C:plasma membrane"/>
    <property type="evidence" value="ECO:0007669"/>
    <property type="project" value="TreeGrafter"/>
</dbReference>
<keyword evidence="1 5" id="KW-0808">Transferase</keyword>
<proteinExistence type="predicted"/>
<evidence type="ECO:0000313" key="5">
    <source>
        <dbReference type="EMBL" id="TQL70406.1"/>
    </source>
</evidence>
<dbReference type="AlphaFoldDB" id="A0A543AD27"/>
<dbReference type="SUPFAM" id="SSF69593">
    <property type="entry name" value="Glycerol-3-phosphate (1)-acyltransferase"/>
    <property type="match status" value="1"/>
</dbReference>
<dbReference type="GO" id="GO:0006654">
    <property type="term" value="P:phosphatidic acid biosynthetic process"/>
    <property type="evidence" value="ECO:0007669"/>
    <property type="project" value="TreeGrafter"/>
</dbReference>
<name>A0A543AD27_9ACTN</name>
<dbReference type="Pfam" id="PF01553">
    <property type="entry name" value="Acyltransferase"/>
    <property type="match status" value="1"/>
</dbReference>
<evidence type="ECO:0000256" key="3">
    <source>
        <dbReference type="SAM" id="MobiDB-lite"/>
    </source>
</evidence>
<sequence>MRLPAFLPGWGVAWWIAFLVCKPALVLVRRRDWHGVEQIPSSGGVVLAVNHVSHVDPLLIAEMVLANGRTPAFLAKSSLFGERIVGWWFRAAGHVEVDRSRGADGFGAALTSLRGGALLVIYPEGSITRDPDGRMMDLKTGAVRLALESGAPLIPVVQRGAQEILPAYSRRPRLFKRTTVSINVGRPLDLTDLREQGLEPEAVSAGTRRLADTLARMLEQLSDGRGTGLSPSLDLHVGGDDHKRSRDDFARQQLRCLDASQSGP</sequence>
<accession>A0A543AD27</accession>
<dbReference type="PANTHER" id="PTHR10434:SF55">
    <property type="entry name" value="POSSIBLE ACYLTRANSFERASE"/>
    <property type="match status" value="1"/>
</dbReference>
<dbReference type="GO" id="GO:0003841">
    <property type="term" value="F:1-acylglycerol-3-phosphate O-acyltransferase activity"/>
    <property type="evidence" value="ECO:0007669"/>
    <property type="project" value="TreeGrafter"/>
</dbReference>
<dbReference type="InterPro" id="IPR002123">
    <property type="entry name" value="Plipid/glycerol_acylTrfase"/>
</dbReference>
<evidence type="ECO:0000256" key="1">
    <source>
        <dbReference type="ARBA" id="ARBA00022679"/>
    </source>
</evidence>
<feature type="region of interest" description="Disordered" evidence="3">
    <location>
        <begin position="222"/>
        <end position="245"/>
    </location>
</feature>
<organism evidence="5 6">
    <name type="scientific">Nocardioides albertanoniae</name>
    <dbReference type="NCBI Taxonomy" id="1175486"/>
    <lineage>
        <taxon>Bacteria</taxon>
        <taxon>Bacillati</taxon>
        <taxon>Actinomycetota</taxon>
        <taxon>Actinomycetes</taxon>
        <taxon>Propionibacteriales</taxon>
        <taxon>Nocardioidaceae</taxon>
        <taxon>Nocardioides</taxon>
    </lineage>
</organism>
<reference evidence="5 6" key="1">
    <citation type="submission" date="2019-06" db="EMBL/GenBank/DDBJ databases">
        <title>Sequencing the genomes of 1000 actinobacteria strains.</title>
        <authorList>
            <person name="Klenk H.-P."/>
        </authorList>
    </citation>
    <scope>NUCLEOTIDE SEQUENCE [LARGE SCALE GENOMIC DNA]</scope>
    <source>
        <strain evidence="5 6">DSM 25218</strain>
    </source>
</reference>
<evidence type="ECO:0000313" key="6">
    <source>
        <dbReference type="Proteomes" id="UP000320209"/>
    </source>
</evidence>
<evidence type="ECO:0000259" key="4">
    <source>
        <dbReference type="SMART" id="SM00563"/>
    </source>
</evidence>
<keyword evidence="6" id="KW-1185">Reference proteome</keyword>
<dbReference type="CDD" id="cd07989">
    <property type="entry name" value="LPLAT_AGPAT-like"/>
    <property type="match status" value="1"/>
</dbReference>
<dbReference type="SMART" id="SM00563">
    <property type="entry name" value="PlsC"/>
    <property type="match status" value="1"/>
</dbReference>
<dbReference type="PANTHER" id="PTHR10434">
    <property type="entry name" value="1-ACYL-SN-GLYCEROL-3-PHOSPHATE ACYLTRANSFERASE"/>
    <property type="match status" value="1"/>
</dbReference>
<gene>
    <name evidence="5" type="ORF">FB381_4338</name>
</gene>
<feature type="domain" description="Phospholipid/glycerol acyltransferase" evidence="4">
    <location>
        <begin position="45"/>
        <end position="161"/>
    </location>
</feature>
<evidence type="ECO:0000256" key="2">
    <source>
        <dbReference type="ARBA" id="ARBA00023315"/>
    </source>
</evidence>